<sequence>MVGRKHLGVDTLSDSLNIDVYSARSHDRKYAKSVLFFLKKEFPKLVAIFILISKGFCLALYNMQNTLGLRFSKAIDFRAFICLVRSF</sequence>
<name>A0A2S5R8H2_9PROT</name>
<evidence type="ECO:0000256" key="1">
    <source>
        <dbReference type="SAM" id="Phobius"/>
    </source>
</evidence>
<feature type="transmembrane region" description="Helical" evidence="1">
    <location>
        <begin position="45"/>
        <end position="63"/>
    </location>
</feature>
<keyword evidence="1" id="KW-1133">Transmembrane helix</keyword>
<dbReference type="EMBL" id="PHHC01000086">
    <property type="protein sequence ID" value="PPE03626.1"/>
    <property type="molecule type" value="Genomic_DNA"/>
</dbReference>
<keyword evidence="3" id="KW-1185">Reference proteome</keyword>
<accession>A0A2S5R8H2</accession>
<proteinExistence type="predicted"/>
<evidence type="ECO:0000313" key="3">
    <source>
        <dbReference type="Proteomes" id="UP000239425"/>
    </source>
</evidence>
<dbReference type="Proteomes" id="UP000239425">
    <property type="component" value="Unassembled WGS sequence"/>
</dbReference>
<dbReference type="AlphaFoldDB" id="A0A2S5R8H2"/>
<evidence type="ECO:0000313" key="2">
    <source>
        <dbReference type="EMBL" id="PPE03626.1"/>
    </source>
</evidence>
<protein>
    <submittedName>
        <fullName evidence="2">Uncharacterized protein</fullName>
    </submittedName>
</protein>
<gene>
    <name evidence="2" type="ORF">HCUR_00923</name>
</gene>
<keyword evidence="1" id="KW-0812">Transmembrane</keyword>
<organism evidence="2 3">
    <name type="scientific">Holospora curviuscula</name>
    <dbReference type="NCBI Taxonomy" id="1082868"/>
    <lineage>
        <taxon>Bacteria</taxon>
        <taxon>Pseudomonadati</taxon>
        <taxon>Pseudomonadota</taxon>
        <taxon>Alphaproteobacteria</taxon>
        <taxon>Holosporales</taxon>
        <taxon>Holosporaceae</taxon>
        <taxon>Holospora</taxon>
    </lineage>
</organism>
<comment type="caution">
    <text evidence="2">The sequence shown here is derived from an EMBL/GenBank/DDBJ whole genome shotgun (WGS) entry which is preliminary data.</text>
</comment>
<keyword evidence="1" id="KW-0472">Membrane</keyword>
<reference evidence="2 3" key="1">
    <citation type="submission" date="2017-11" db="EMBL/GenBank/DDBJ databases">
        <title>Comparative genomic analysis of Holospora spp., intranuclear symbionts of paramecia.</title>
        <authorList>
            <person name="Garushyants S.K."/>
            <person name="Beliavskaya A."/>
            <person name="Malko D.B."/>
            <person name="Logacheva M.D."/>
            <person name="Rautian M.S."/>
            <person name="Gelfand M.S."/>
        </authorList>
    </citation>
    <scope>NUCLEOTIDE SEQUENCE [LARGE SCALE GENOMIC DNA]</scope>
    <source>
        <strain evidence="3">02AZ16</strain>
    </source>
</reference>